<reference evidence="4 5" key="3">
    <citation type="journal article" date="2010" name="BMC Genomics">
        <title>Transcriptome sequencing and comparative analysis of cucumber flowers with different sex types.</title>
        <authorList>
            <person name="Guo S."/>
            <person name="Zheng Y."/>
            <person name="Joung J.G."/>
            <person name="Liu S."/>
            <person name="Zhang Z."/>
            <person name="Crasta O.R."/>
            <person name="Sobral B.W."/>
            <person name="Xu Y."/>
            <person name="Huang S."/>
            <person name="Fei Z."/>
        </authorList>
    </citation>
    <scope>NUCLEOTIDE SEQUENCE [LARGE SCALE GENOMIC DNA]</scope>
    <source>
        <strain evidence="5">cv. 9930</strain>
    </source>
</reference>
<keyword evidence="5" id="KW-1185">Reference proteome</keyword>
<dbReference type="GO" id="GO:0010150">
    <property type="term" value="P:leaf senescence"/>
    <property type="evidence" value="ECO:0007669"/>
    <property type="project" value="InterPro"/>
</dbReference>
<dbReference type="STRING" id="3659.A0A0A0KGD8"/>
<dbReference type="InterPro" id="IPR044708">
    <property type="entry name" value="CPR5"/>
</dbReference>
<proteinExistence type="predicted"/>
<evidence type="ECO:0000313" key="5">
    <source>
        <dbReference type="Proteomes" id="UP000029981"/>
    </source>
</evidence>
<dbReference type="Gramene" id="KGN48800">
    <property type="protein sequence ID" value="KGN48800"/>
    <property type="gene ID" value="Csa_6G501890"/>
</dbReference>
<protein>
    <submittedName>
        <fullName evidence="4">Uncharacterized protein</fullName>
    </submittedName>
</protein>
<dbReference type="AlphaFoldDB" id="A0A0A0KGD8"/>
<accession>A0A0A0KGD8</accession>
<gene>
    <name evidence="4" type="ORF">Csa_6G501890</name>
</gene>
<evidence type="ECO:0000256" key="3">
    <source>
        <dbReference type="SAM" id="Phobius"/>
    </source>
</evidence>
<keyword evidence="3" id="KW-1133">Transmembrane helix</keyword>
<dbReference type="GO" id="GO:0006952">
    <property type="term" value="P:defense response"/>
    <property type="evidence" value="ECO:0007669"/>
    <property type="project" value="InterPro"/>
</dbReference>
<evidence type="ECO:0000256" key="1">
    <source>
        <dbReference type="SAM" id="Coils"/>
    </source>
</evidence>
<keyword evidence="3" id="KW-0812">Transmembrane</keyword>
<dbReference type="PANTHER" id="PTHR35322">
    <property type="entry name" value="PROTEIN CPR-5"/>
    <property type="match status" value="1"/>
</dbReference>
<dbReference type="Proteomes" id="UP000029981">
    <property type="component" value="Chromosome 6"/>
</dbReference>
<organism evidence="4 5">
    <name type="scientific">Cucumis sativus</name>
    <name type="common">Cucumber</name>
    <dbReference type="NCBI Taxonomy" id="3659"/>
    <lineage>
        <taxon>Eukaryota</taxon>
        <taxon>Viridiplantae</taxon>
        <taxon>Streptophyta</taxon>
        <taxon>Embryophyta</taxon>
        <taxon>Tracheophyta</taxon>
        <taxon>Spermatophyta</taxon>
        <taxon>Magnoliopsida</taxon>
        <taxon>eudicotyledons</taxon>
        <taxon>Gunneridae</taxon>
        <taxon>Pentapetalae</taxon>
        <taxon>rosids</taxon>
        <taxon>fabids</taxon>
        <taxon>Cucurbitales</taxon>
        <taxon>Cucurbitaceae</taxon>
        <taxon>Benincaseae</taxon>
        <taxon>Cucumis</taxon>
    </lineage>
</organism>
<dbReference type="EMBL" id="CM002927">
    <property type="protein sequence ID" value="KGN48800.1"/>
    <property type="molecule type" value="Genomic_DNA"/>
</dbReference>
<keyword evidence="3" id="KW-0472">Membrane</keyword>
<reference evidence="4 5" key="4">
    <citation type="journal article" date="2011" name="BMC Genomics">
        <title>RNA-Seq improves annotation of protein-coding genes in the cucumber genome.</title>
        <authorList>
            <person name="Li Z."/>
            <person name="Zhang Z."/>
            <person name="Yan P."/>
            <person name="Huang S."/>
            <person name="Fei Z."/>
            <person name="Lin K."/>
        </authorList>
    </citation>
    <scope>NUCLEOTIDE SEQUENCE [LARGE SCALE GENOMIC DNA]</scope>
    <source>
        <strain evidence="5">cv. 9930</strain>
    </source>
</reference>
<reference evidence="4 5" key="1">
    <citation type="journal article" date="2009" name="Nat. Genet.">
        <title>The genome of the cucumber, Cucumis sativus L.</title>
        <authorList>
            <person name="Huang S."/>
            <person name="Li R."/>
            <person name="Zhang Z."/>
            <person name="Li L."/>
            <person name="Gu X."/>
            <person name="Fan W."/>
            <person name="Lucas W.J."/>
            <person name="Wang X."/>
            <person name="Xie B."/>
            <person name="Ni P."/>
            <person name="Ren Y."/>
            <person name="Zhu H."/>
            <person name="Li J."/>
            <person name="Lin K."/>
            <person name="Jin W."/>
            <person name="Fei Z."/>
            <person name="Li G."/>
            <person name="Staub J."/>
            <person name="Kilian A."/>
            <person name="van der Vossen E.A."/>
            <person name="Wu Y."/>
            <person name="Guo J."/>
            <person name="He J."/>
            <person name="Jia Z."/>
            <person name="Ren Y."/>
            <person name="Tian G."/>
            <person name="Lu Y."/>
            <person name="Ruan J."/>
            <person name="Qian W."/>
            <person name="Wang M."/>
            <person name="Huang Q."/>
            <person name="Li B."/>
            <person name="Xuan Z."/>
            <person name="Cao J."/>
            <person name="Asan"/>
            <person name="Wu Z."/>
            <person name="Zhang J."/>
            <person name="Cai Q."/>
            <person name="Bai Y."/>
            <person name="Zhao B."/>
            <person name="Han Y."/>
            <person name="Li Y."/>
            <person name="Li X."/>
            <person name="Wang S."/>
            <person name="Shi Q."/>
            <person name="Liu S."/>
            <person name="Cho W.K."/>
            <person name="Kim J.Y."/>
            <person name="Xu Y."/>
            <person name="Heller-Uszynska K."/>
            <person name="Miao H."/>
            <person name="Cheng Z."/>
            <person name="Zhang S."/>
            <person name="Wu J."/>
            <person name="Yang Y."/>
            <person name="Kang H."/>
            <person name="Li M."/>
            <person name="Liang H."/>
            <person name="Ren X."/>
            <person name="Shi Z."/>
            <person name="Wen M."/>
            <person name="Jian M."/>
            <person name="Yang H."/>
            <person name="Zhang G."/>
            <person name="Yang Z."/>
            <person name="Chen R."/>
            <person name="Liu S."/>
            <person name="Li J."/>
            <person name="Ma L."/>
            <person name="Liu H."/>
            <person name="Zhou Y."/>
            <person name="Zhao J."/>
            <person name="Fang X."/>
            <person name="Li G."/>
            <person name="Fang L."/>
            <person name="Li Y."/>
            <person name="Liu D."/>
            <person name="Zheng H."/>
            <person name="Zhang Y."/>
            <person name="Qin N."/>
            <person name="Li Z."/>
            <person name="Yang G."/>
            <person name="Yang S."/>
            <person name="Bolund L."/>
            <person name="Kristiansen K."/>
            <person name="Zheng H."/>
            <person name="Li S."/>
            <person name="Zhang X."/>
            <person name="Yang H."/>
            <person name="Wang J."/>
            <person name="Sun R."/>
            <person name="Zhang B."/>
            <person name="Jiang S."/>
            <person name="Wang J."/>
            <person name="Du Y."/>
            <person name="Li S."/>
        </authorList>
    </citation>
    <scope>NUCLEOTIDE SEQUENCE [LARGE SCALE GENOMIC DNA]</scope>
    <source>
        <strain evidence="5">cv. 9930</strain>
    </source>
</reference>
<dbReference type="GO" id="GO:0010090">
    <property type="term" value="P:trichome morphogenesis"/>
    <property type="evidence" value="ECO:0007669"/>
    <property type="project" value="InterPro"/>
</dbReference>
<feature type="compositionally biased region" description="Basic residues" evidence="2">
    <location>
        <begin position="48"/>
        <end position="59"/>
    </location>
</feature>
<keyword evidence="1" id="KW-0175">Coiled coil</keyword>
<sequence length="491" mass="55380">MNESSSSCTNSTVVDETFDNDFKEITGVDSFPENSSRNHDDTPPGSKSSKKKKTKKKKKRLVIDIVQVLPSSPVRWRQGGVNCKRRRPKVAMAQSRRINGDIENAGFLLGTSLAAFVGQVLEKQDVSDGKMFVDHLSTICTSAIRESLVNVFGVKLDCFLKNFESSFVSTLRTPLSTTKASAKTEVHSSSKCKEEKNTVDLTLDKKEPFKTDTHVDDQLSLIEEIQESVSDSYTQELPLCKLRNDMVSVVPWLVGSRGNELAVETFERFVVENVRSNNLKEKEIDLKMKNLKLKETQMQLNCESNNLKAEKLKNKLENRRHSELLETCIDCLVAGFKTMVDAKSFGIFELKAAYVEVSSSSCESDGVWCDYDSCNYLLASPTLRNFNQGNASYFHRLAARSCLRFSWKVMRRHTGRKRVALAHDLGDLVLDALIFKRFYVYTVSDPKWPDGRFSGKKSPHNLAVLVSPCCILHCFACVYAIVMWANSICKY</sequence>
<feature type="coiled-coil region" evidence="1">
    <location>
        <begin position="279"/>
        <end position="313"/>
    </location>
</feature>
<feature type="region of interest" description="Disordered" evidence="2">
    <location>
        <begin position="25"/>
        <end position="59"/>
    </location>
</feature>
<evidence type="ECO:0000256" key="2">
    <source>
        <dbReference type="SAM" id="MobiDB-lite"/>
    </source>
</evidence>
<name>A0A0A0KGD8_CUCSA</name>
<feature type="transmembrane region" description="Helical" evidence="3">
    <location>
        <begin position="462"/>
        <end position="485"/>
    </location>
</feature>
<reference evidence="4 5" key="2">
    <citation type="journal article" date="2009" name="PLoS ONE">
        <title>An integrated genetic and cytogenetic map of the cucumber genome.</title>
        <authorList>
            <person name="Ren Y."/>
            <person name="Zhang Z."/>
            <person name="Liu J."/>
            <person name="Staub J.E."/>
            <person name="Han Y."/>
            <person name="Cheng Z."/>
            <person name="Li X."/>
            <person name="Lu J."/>
            <person name="Miao H."/>
            <person name="Kang H."/>
            <person name="Xie B."/>
            <person name="Gu X."/>
            <person name="Wang X."/>
            <person name="Du Y."/>
            <person name="Jin W."/>
            <person name="Huang S."/>
        </authorList>
    </citation>
    <scope>NUCLEOTIDE SEQUENCE [LARGE SCALE GENOMIC DNA]</scope>
    <source>
        <strain evidence="5">cv. 9930</strain>
    </source>
</reference>
<evidence type="ECO:0000313" key="4">
    <source>
        <dbReference type="EMBL" id="KGN48800.1"/>
    </source>
</evidence>
<dbReference type="PANTHER" id="PTHR35322:SF2">
    <property type="entry name" value="PROTEIN CPR-5"/>
    <property type="match status" value="1"/>
</dbReference>